<dbReference type="InterPro" id="IPR040372">
    <property type="entry name" value="YaeB-like"/>
</dbReference>
<dbReference type="PANTHER" id="PTHR12818:SF0">
    <property type="entry name" value="TRNA (ADENINE(37)-N6)-METHYLTRANSFERASE"/>
    <property type="match status" value="1"/>
</dbReference>
<comment type="caution">
    <text evidence="4">The sequence shown here is derived from an EMBL/GenBank/DDBJ whole genome shotgun (WGS) entry which is preliminary data.</text>
</comment>
<dbReference type="NCBIfam" id="TIGR00104">
    <property type="entry name" value="tRNA_TsaA"/>
    <property type="match status" value="1"/>
</dbReference>
<evidence type="ECO:0000256" key="1">
    <source>
        <dbReference type="ARBA" id="ARBA00022691"/>
    </source>
</evidence>
<evidence type="ECO:0000259" key="3">
    <source>
        <dbReference type="PROSITE" id="PS51668"/>
    </source>
</evidence>
<gene>
    <name evidence="4" type="primary">tsaA</name>
    <name evidence="4" type="ORF">FTO68_10065</name>
</gene>
<dbReference type="InterPro" id="IPR036413">
    <property type="entry name" value="YaeB-like_sf"/>
</dbReference>
<evidence type="ECO:0000313" key="4">
    <source>
        <dbReference type="EMBL" id="MCQ1539324.1"/>
    </source>
</evidence>
<dbReference type="CDD" id="cd09281">
    <property type="entry name" value="UPF0066"/>
    <property type="match status" value="1"/>
</dbReference>
<evidence type="ECO:0000313" key="5">
    <source>
        <dbReference type="Proteomes" id="UP001524383"/>
    </source>
</evidence>
<dbReference type="AlphaFoldDB" id="A0ABD4TNH9"/>
<dbReference type="PROSITE" id="PS51668">
    <property type="entry name" value="TSAA_2"/>
    <property type="match status" value="1"/>
</dbReference>
<name>A0ABD4TNH9_9EURY</name>
<feature type="domain" description="TsaA-like" evidence="3">
    <location>
        <begin position="45"/>
        <end position="174"/>
    </location>
</feature>
<evidence type="ECO:0000256" key="2">
    <source>
        <dbReference type="ARBA" id="ARBA00033753"/>
    </source>
</evidence>
<dbReference type="InterPro" id="IPR023368">
    <property type="entry name" value="UPF0066_cons_site"/>
</dbReference>
<protein>
    <submittedName>
        <fullName evidence="4">tRNA (N6-threonylcarbamoyladenosine(37)-N6)-methyltransferase TrmO</fullName>
    </submittedName>
</protein>
<dbReference type="InterPro" id="IPR036414">
    <property type="entry name" value="YaeB_N_sf"/>
</dbReference>
<sequence>MLECVTFTSLPREDSIIQKADALANEALDSKLPAFPVEKHPGAFVKPIGFVSSPYKVQADAPRQGRLDPIESTIEIYPEFEAGLAGLMDYSQLFILSWFDRSSRDQLWVVRPGRGSARGVFATRSPNRPNPIGLTLVDLLEIRGRILRVRGLDALDNTPILDIKPYHQDIDTHN</sequence>
<dbReference type="PANTHER" id="PTHR12818">
    <property type="entry name" value="TRNA (ADENINE(37)-N6)-METHYLTRANSFERASE"/>
    <property type="match status" value="1"/>
</dbReference>
<dbReference type="PROSITE" id="PS01318">
    <property type="entry name" value="TSAA_1"/>
    <property type="match status" value="1"/>
</dbReference>
<keyword evidence="1" id="KW-0949">S-adenosyl-L-methionine</keyword>
<dbReference type="Gene3D" id="2.40.30.70">
    <property type="entry name" value="YaeB-like"/>
    <property type="match status" value="1"/>
</dbReference>
<keyword evidence="5" id="KW-1185">Reference proteome</keyword>
<accession>A0ABD4TNH9</accession>
<dbReference type="InterPro" id="IPR023370">
    <property type="entry name" value="TrmO-like_N"/>
</dbReference>
<dbReference type="Pfam" id="PF01980">
    <property type="entry name" value="TrmO_N"/>
    <property type="match status" value="1"/>
</dbReference>
<dbReference type="Proteomes" id="UP001524383">
    <property type="component" value="Unassembled WGS sequence"/>
</dbReference>
<organism evidence="4 5">
    <name type="scientific">Methanocalculus taiwanensis</name>
    <dbReference type="NCBI Taxonomy" id="106207"/>
    <lineage>
        <taxon>Archaea</taxon>
        <taxon>Methanobacteriati</taxon>
        <taxon>Methanobacteriota</taxon>
        <taxon>Stenosarchaea group</taxon>
        <taxon>Methanomicrobia</taxon>
        <taxon>Methanomicrobiales</taxon>
        <taxon>Methanocalculaceae</taxon>
        <taxon>Methanocalculus</taxon>
    </lineage>
</organism>
<reference evidence="4 5" key="1">
    <citation type="submission" date="2019-08" db="EMBL/GenBank/DDBJ databases">
        <authorList>
            <person name="Chen S.-C."/>
            <person name="Lai M.-C."/>
            <person name="You Y.-T."/>
        </authorList>
    </citation>
    <scope>NUCLEOTIDE SEQUENCE [LARGE SCALE GENOMIC DNA]</scope>
    <source>
        <strain evidence="4 5">P2F9704a</strain>
    </source>
</reference>
<dbReference type="SUPFAM" id="SSF118196">
    <property type="entry name" value="YaeB-like"/>
    <property type="match status" value="1"/>
</dbReference>
<proteinExistence type="inferred from homology"/>
<comment type="similarity">
    <text evidence="2">Belongs to the tRNA methyltransferase O family.</text>
</comment>
<dbReference type="EMBL" id="VOTZ01000025">
    <property type="protein sequence ID" value="MCQ1539324.1"/>
    <property type="molecule type" value="Genomic_DNA"/>
</dbReference>